<comment type="caution">
    <text evidence="2">The sequence shown here is derived from an EMBL/GenBank/DDBJ whole genome shotgun (WGS) entry which is preliminary data.</text>
</comment>
<feature type="compositionally biased region" description="Basic and acidic residues" evidence="1">
    <location>
        <begin position="138"/>
        <end position="147"/>
    </location>
</feature>
<reference evidence="2" key="1">
    <citation type="submission" date="2020-06" db="EMBL/GenBank/DDBJ databases">
        <authorList>
            <consortium name="Plant Systems Biology data submission"/>
        </authorList>
    </citation>
    <scope>NUCLEOTIDE SEQUENCE</scope>
    <source>
        <strain evidence="2">D6</strain>
    </source>
</reference>
<evidence type="ECO:0000313" key="3">
    <source>
        <dbReference type="Proteomes" id="UP001153069"/>
    </source>
</evidence>
<organism evidence="2 3">
    <name type="scientific">Seminavis robusta</name>
    <dbReference type="NCBI Taxonomy" id="568900"/>
    <lineage>
        <taxon>Eukaryota</taxon>
        <taxon>Sar</taxon>
        <taxon>Stramenopiles</taxon>
        <taxon>Ochrophyta</taxon>
        <taxon>Bacillariophyta</taxon>
        <taxon>Bacillariophyceae</taxon>
        <taxon>Bacillariophycidae</taxon>
        <taxon>Naviculales</taxon>
        <taxon>Naviculaceae</taxon>
        <taxon>Seminavis</taxon>
    </lineage>
</organism>
<evidence type="ECO:0000313" key="2">
    <source>
        <dbReference type="EMBL" id="CAB9530921.1"/>
    </source>
</evidence>
<sequence length="523" mass="59594">MEQAATATTNETKGENDETPKKEDNNTSNDKLKLPEEIVQKIADFVDSKPDKVYVVTSLGVMAGDAGGSVCGVYNSKEAAYRGAVSTIREEFEGSWEQLQEGFEITQDKVLFYGGNRYDGYWVKVECKTLRRKAVKKSPKESADRKSILSFTSMGRGGDDNNKEDSDDEKSVHSYDNDNDSDGWDPVKLGIIKSRTRFNDDSDDDDSEDDDNTSKKKGTNRKPWLVDDDSMDDDEDDDNAETSAKGNVDPAVTTEEVPDAEEEDKRPEWYHHLMSYAYELDEELESIGRHVDEYGPRERLKLPQDGSKYVPVRWVEERVYSRYMKKERKLRQRLKRSVASDYFSGKLDDDGDPSKPDDSDGDGMECFIDSDEDDEQTPEKEPPICFLEENPRHYNGVGVGDGDNNGDGSEDDTVKRELERQRNHKDPAVFAFLGLALNQMTQEIYDRVWCWYQDDENLVRSHFLTDKFVNLNIISESLREHPLGSHGDDEEDPDGLVPYSILAHIRKEATTTDPLQLRPREDD</sequence>
<dbReference type="EMBL" id="CAICTM010003111">
    <property type="protein sequence ID" value="CAB9530921.1"/>
    <property type="molecule type" value="Genomic_DNA"/>
</dbReference>
<feature type="region of interest" description="Disordered" evidence="1">
    <location>
        <begin position="134"/>
        <end position="268"/>
    </location>
</feature>
<feature type="compositionally biased region" description="Acidic residues" evidence="1">
    <location>
        <begin position="226"/>
        <end position="240"/>
    </location>
</feature>
<feature type="compositionally biased region" description="Acidic residues" evidence="1">
    <location>
        <begin position="359"/>
        <end position="376"/>
    </location>
</feature>
<proteinExistence type="predicted"/>
<name>A0A9N8HYY0_9STRA</name>
<protein>
    <submittedName>
        <fullName evidence="2">Uncharacterized protein</fullName>
    </submittedName>
</protein>
<feature type="region of interest" description="Disordered" evidence="1">
    <location>
        <begin position="1"/>
        <end position="33"/>
    </location>
</feature>
<evidence type="ECO:0000256" key="1">
    <source>
        <dbReference type="SAM" id="MobiDB-lite"/>
    </source>
</evidence>
<feature type="compositionally biased region" description="Basic and acidic residues" evidence="1">
    <location>
        <begin position="12"/>
        <end position="33"/>
    </location>
</feature>
<feature type="compositionally biased region" description="Basic and acidic residues" evidence="1">
    <location>
        <begin position="346"/>
        <end position="358"/>
    </location>
</feature>
<feature type="region of interest" description="Disordered" evidence="1">
    <location>
        <begin position="343"/>
        <end position="421"/>
    </location>
</feature>
<dbReference type="Proteomes" id="UP001153069">
    <property type="component" value="Unassembled WGS sequence"/>
</dbReference>
<feature type="compositionally biased region" description="Polar residues" evidence="1">
    <location>
        <begin position="1"/>
        <end position="11"/>
    </location>
</feature>
<feature type="compositionally biased region" description="Basic and acidic residues" evidence="1">
    <location>
        <begin position="412"/>
        <end position="421"/>
    </location>
</feature>
<keyword evidence="3" id="KW-1185">Reference proteome</keyword>
<dbReference type="AlphaFoldDB" id="A0A9N8HYY0"/>
<gene>
    <name evidence="2" type="ORF">SEMRO_3113_G344000.1</name>
</gene>
<feature type="compositionally biased region" description="Basic and acidic residues" evidence="1">
    <location>
        <begin position="157"/>
        <end position="176"/>
    </location>
</feature>
<feature type="compositionally biased region" description="Acidic residues" evidence="1">
    <location>
        <begin position="201"/>
        <end position="211"/>
    </location>
</feature>
<accession>A0A9N8HYY0</accession>